<dbReference type="AlphaFoldDB" id="A0A9W9SBV4"/>
<accession>A0A9W9SBV4</accession>
<proteinExistence type="predicted"/>
<gene>
    <name evidence="1" type="ORF">N7517_007774</name>
</gene>
<dbReference type="RefSeq" id="XP_056581754.1">
    <property type="nucleotide sequence ID" value="XM_056725504.1"/>
</dbReference>
<organism evidence="1 2">
    <name type="scientific">Penicillium concentricum</name>
    <dbReference type="NCBI Taxonomy" id="293559"/>
    <lineage>
        <taxon>Eukaryota</taxon>
        <taxon>Fungi</taxon>
        <taxon>Dikarya</taxon>
        <taxon>Ascomycota</taxon>
        <taxon>Pezizomycotina</taxon>
        <taxon>Eurotiomycetes</taxon>
        <taxon>Eurotiomycetidae</taxon>
        <taxon>Eurotiales</taxon>
        <taxon>Aspergillaceae</taxon>
        <taxon>Penicillium</taxon>
    </lineage>
</organism>
<dbReference type="EMBL" id="JAPZBT010000002">
    <property type="protein sequence ID" value="KAJ5375768.1"/>
    <property type="molecule type" value="Genomic_DNA"/>
</dbReference>
<dbReference type="Proteomes" id="UP001147752">
    <property type="component" value="Unassembled WGS sequence"/>
</dbReference>
<comment type="caution">
    <text evidence="1">The sequence shown here is derived from an EMBL/GenBank/DDBJ whole genome shotgun (WGS) entry which is preliminary data.</text>
</comment>
<evidence type="ECO:0000313" key="2">
    <source>
        <dbReference type="Proteomes" id="UP001147752"/>
    </source>
</evidence>
<reference evidence="1" key="2">
    <citation type="journal article" date="2023" name="IMA Fungus">
        <title>Comparative genomic study of the Penicillium genus elucidates a diverse pangenome and 15 lateral gene transfer events.</title>
        <authorList>
            <person name="Petersen C."/>
            <person name="Sorensen T."/>
            <person name="Nielsen M.R."/>
            <person name="Sondergaard T.E."/>
            <person name="Sorensen J.L."/>
            <person name="Fitzpatrick D.A."/>
            <person name="Frisvad J.C."/>
            <person name="Nielsen K.L."/>
        </authorList>
    </citation>
    <scope>NUCLEOTIDE SEQUENCE</scope>
    <source>
        <strain evidence="1">IBT 3081</strain>
    </source>
</reference>
<protein>
    <submittedName>
        <fullName evidence="1">Uncharacterized protein</fullName>
    </submittedName>
</protein>
<dbReference type="GeneID" id="81464687"/>
<dbReference type="OrthoDB" id="4363438at2759"/>
<reference evidence="1" key="1">
    <citation type="submission" date="2022-12" db="EMBL/GenBank/DDBJ databases">
        <authorList>
            <person name="Petersen C."/>
        </authorList>
    </citation>
    <scope>NUCLEOTIDE SEQUENCE</scope>
    <source>
        <strain evidence="1">IBT 3081</strain>
    </source>
</reference>
<sequence length="236" mass="27854">MENMSAVALGRLTSYEQWKPWLSQIKVIALEADIWQQINPELLVEPERPLPPLKPMPSEIRQDAQSTSDLTNQEVARLRDLRGIYQQERSEYESQSKARRMIIGIIVATIDPKYKSYLLGQLTPYQQLRTLSELFQASDRTHIQMLRRKWRSLFEFRVTHDTAEKWLLDVHQQYIEGNAAGVPEIQHQESVIFDILHCLKHIAPGFCDIWYHEVFNKSRKIEVPRLIRIFQGQREF</sequence>
<keyword evidence="2" id="KW-1185">Reference proteome</keyword>
<name>A0A9W9SBV4_9EURO</name>
<evidence type="ECO:0000313" key="1">
    <source>
        <dbReference type="EMBL" id="KAJ5375768.1"/>
    </source>
</evidence>